<name>A0A835EF12_9POAL</name>
<evidence type="ECO:0000313" key="2">
    <source>
        <dbReference type="EMBL" id="KAF8686716.1"/>
    </source>
</evidence>
<dbReference type="GO" id="GO:0043130">
    <property type="term" value="F:ubiquitin binding"/>
    <property type="evidence" value="ECO:0007669"/>
    <property type="project" value="TreeGrafter"/>
</dbReference>
<protein>
    <recommendedName>
        <fullName evidence="1">OTU domain-containing protein</fullName>
    </recommendedName>
</protein>
<accession>A0A835EF12</accession>
<dbReference type="AlphaFoldDB" id="A0A835EF12"/>
<sequence length="374" mass="43534">MHGSGQDSTVMAPHVNHQTIPMSRIIEHYELIELAAGRGVIVHSNALNLRRTYSEFRPVHGDGECFYTSFLFSYLEQVLDRQDTHEEYRLLAAVKGVARQRQHARLGWTPEFSWRHKAFKMLIKKIMRWKKHSRWRRVPTTNSYRKQKLLKFFSDYVRTNDIFTFLRLVAAIWICSHSEEFEPLVLPELNEDYSLRDWCSREVLQCQVFTDHVQMTALVTALGVPLRVEYLLQGVGQDFYTDQEDSQDDTPRSTCWPHRQYQTPHGHVVPYVTVLYTNAHYDILYPHCRDVRSIDGRCNQLTAQVQRPTAASLSQQIARGESWSGADSSHRIIQEESSTGVRIQINMKCTRKLPLTGAHEYDEHRSILSEATDN</sequence>
<dbReference type="PANTHER" id="PTHR12931">
    <property type="entry name" value="UBIQUITIN THIOLESTERASE PROTEIN OTUB"/>
    <property type="match status" value="1"/>
</dbReference>
<dbReference type="PANTHER" id="PTHR12931:SF17">
    <property type="entry name" value="OS02G0521500 PROTEIN"/>
    <property type="match status" value="1"/>
</dbReference>
<dbReference type="GO" id="GO:0005634">
    <property type="term" value="C:nucleus"/>
    <property type="evidence" value="ECO:0007669"/>
    <property type="project" value="TreeGrafter"/>
</dbReference>
<dbReference type="SUPFAM" id="SSF54001">
    <property type="entry name" value="Cysteine proteinases"/>
    <property type="match status" value="1"/>
</dbReference>
<comment type="caution">
    <text evidence="2">The sequence shown here is derived from an EMBL/GenBank/DDBJ whole genome shotgun (WGS) entry which is preliminary data.</text>
</comment>
<keyword evidence="3" id="KW-1185">Reference proteome</keyword>
<dbReference type="FunFam" id="1.20.1300.20:FF:000004">
    <property type="entry name" value="RNA-binding protein 8A"/>
    <property type="match status" value="1"/>
</dbReference>
<dbReference type="InterPro" id="IPR042467">
    <property type="entry name" value="Peptidase_C65_otubain_sub2"/>
</dbReference>
<feature type="domain" description="OTU" evidence="1">
    <location>
        <begin position="54"/>
        <end position="287"/>
    </location>
</feature>
<dbReference type="Gene3D" id="1.20.1300.20">
    <property type="entry name" value="Peptidase C65 Otubain, subdomain 2"/>
    <property type="match status" value="1"/>
</dbReference>
<dbReference type="InterPro" id="IPR003323">
    <property type="entry name" value="OTU_dom"/>
</dbReference>
<dbReference type="GO" id="GO:0071108">
    <property type="term" value="P:protein K48-linked deubiquitination"/>
    <property type="evidence" value="ECO:0007669"/>
    <property type="project" value="TreeGrafter"/>
</dbReference>
<dbReference type="GO" id="GO:0004843">
    <property type="term" value="F:cysteine-type deubiquitinase activity"/>
    <property type="evidence" value="ECO:0007669"/>
    <property type="project" value="TreeGrafter"/>
</dbReference>
<dbReference type="Proteomes" id="UP000636709">
    <property type="component" value="Unassembled WGS sequence"/>
</dbReference>
<dbReference type="EMBL" id="JACEFO010002063">
    <property type="protein sequence ID" value="KAF8686716.1"/>
    <property type="molecule type" value="Genomic_DNA"/>
</dbReference>
<dbReference type="Pfam" id="PF10275">
    <property type="entry name" value="Peptidase_C65"/>
    <property type="match status" value="1"/>
</dbReference>
<organism evidence="2 3">
    <name type="scientific">Digitaria exilis</name>
    <dbReference type="NCBI Taxonomy" id="1010633"/>
    <lineage>
        <taxon>Eukaryota</taxon>
        <taxon>Viridiplantae</taxon>
        <taxon>Streptophyta</taxon>
        <taxon>Embryophyta</taxon>
        <taxon>Tracheophyta</taxon>
        <taxon>Spermatophyta</taxon>
        <taxon>Magnoliopsida</taxon>
        <taxon>Liliopsida</taxon>
        <taxon>Poales</taxon>
        <taxon>Poaceae</taxon>
        <taxon>PACMAD clade</taxon>
        <taxon>Panicoideae</taxon>
        <taxon>Panicodae</taxon>
        <taxon>Paniceae</taxon>
        <taxon>Anthephorinae</taxon>
        <taxon>Digitaria</taxon>
    </lineage>
</organism>
<evidence type="ECO:0000259" key="1">
    <source>
        <dbReference type="PROSITE" id="PS50802"/>
    </source>
</evidence>
<evidence type="ECO:0000313" key="3">
    <source>
        <dbReference type="Proteomes" id="UP000636709"/>
    </source>
</evidence>
<reference evidence="2" key="1">
    <citation type="submission" date="2020-07" db="EMBL/GenBank/DDBJ databases">
        <title>Genome sequence and genetic diversity analysis of an under-domesticated orphan crop, white fonio (Digitaria exilis).</title>
        <authorList>
            <person name="Bennetzen J.L."/>
            <person name="Chen S."/>
            <person name="Ma X."/>
            <person name="Wang X."/>
            <person name="Yssel A.E.J."/>
            <person name="Chaluvadi S.R."/>
            <person name="Johnson M."/>
            <person name="Gangashetty P."/>
            <person name="Hamidou F."/>
            <person name="Sanogo M.D."/>
            <person name="Zwaenepoel A."/>
            <person name="Wallace J."/>
            <person name="Van De Peer Y."/>
            <person name="Van Deynze A."/>
        </authorList>
    </citation>
    <scope>NUCLEOTIDE SEQUENCE</scope>
    <source>
        <tissue evidence="2">Leaves</tissue>
    </source>
</reference>
<dbReference type="OrthoDB" id="640208at2759"/>
<proteinExistence type="predicted"/>
<dbReference type="PROSITE" id="PS50802">
    <property type="entry name" value="OTU"/>
    <property type="match status" value="1"/>
</dbReference>
<dbReference type="InterPro" id="IPR038765">
    <property type="entry name" value="Papain-like_cys_pep_sf"/>
</dbReference>
<dbReference type="CDD" id="cd22749">
    <property type="entry name" value="Otubain_C65"/>
    <property type="match status" value="1"/>
</dbReference>
<dbReference type="InterPro" id="IPR019400">
    <property type="entry name" value="Peptidase_C65_otubain"/>
</dbReference>
<gene>
    <name evidence="2" type="ORF">HU200_043553</name>
</gene>